<dbReference type="Pfam" id="PF01381">
    <property type="entry name" value="HTH_3"/>
    <property type="match status" value="1"/>
</dbReference>
<dbReference type="GO" id="GO:0003677">
    <property type="term" value="F:DNA binding"/>
    <property type="evidence" value="ECO:0007669"/>
    <property type="project" value="InterPro"/>
</dbReference>
<feature type="compositionally biased region" description="Acidic residues" evidence="1">
    <location>
        <begin position="83"/>
        <end position="95"/>
    </location>
</feature>
<dbReference type="AlphaFoldDB" id="Q2NTU1"/>
<organism evidence="3 5">
    <name type="scientific">Sodalis glossinidius (strain morsitans)</name>
    <dbReference type="NCBI Taxonomy" id="343509"/>
    <lineage>
        <taxon>Bacteria</taxon>
        <taxon>Pseudomonadati</taxon>
        <taxon>Pseudomonadota</taxon>
        <taxon>Gammaproteobacteria</taxon>
        <taxon>Enterobacterales</taxon>
        <taxon>Bruguierivoracaceae</taxon>
        <taxon>Sodalis</taxon>
    </lineage>
</organism>
<sequence>MFDEPYCCVPKKLGITQASLAEKLGWNQSRIANYESGKRLPNLNVCHEIVRLFNEEGLSCSVDSLFPPKPEMVFPQTDLPNSVDEEEDDDDEGDIDLTKYYNV</sequence>
<dbReference type="EMBL" id="LN854557">
    <property type="protein sequence ID" value="CRL45092.1"/>
    <property type="molecule type" value="Genomic_DNA"/>
</dbReference>
<reference evidence="3 5" key="1">
    <citation type="journal article" date="2006" name="Genome Res.">
        <title>Massive genome erosion and functional adaptations provide insights into the symbiotic lifestyle of Sodalis glossinidius in the tsetse host.</title>
        <authorList>
            <person name="Toh H."/>
            <person name="Weiss B.L."/>
            <person name="Perkin S.A.H."/>
            <person name="Yamashita A."/>
            <person name="Oshima K."/>
            <person name="Hattori M."/>
            <person name="Aksoy S."/>
        </authorList>
    </citation>
    <scope>NUCLEOTIDE SEQUENCE [LARGE SCALE GENOMIC DNA]</scope>
    <source>
        <strain evidence="3">Morsitans</strain>
        <strain evidence="5">morsitans</strain>
    </source>
</reference>
<accession>Q2NTU1</accession>
<name>Q2NTU1_SODGM</name>
<dbReference type="Proteomes" id="UP000245838">
    <property type="component" value="Chromosome sggmmb4_Chromosome"/>
</dbReference>
<dbReference type="PROSITE" id="PS50943">
    <property type="entry name" value="HTH_CROC1"/>
    <property type="match status" value="1"/>
</dbReference>
<dbReference type="OrthoDB" id="6877645at2"/>
<reference evidence="4 6" key="2">
    <citation type="submission" date="2015-05" db="EMBL/GenBank/DDBJ databases">
        <authorList>
            <person name="Goodhead I."/>
        </authorList>
    </citation>
    <scope>NUCLEOTIDE SEQUENCE [LARGE SCALE GENOMIC DNA]</scope>
    <source>
        <strain evidence="4">B4</strain>
        <strain evidence="6">morsitans</strain>
    </source>
</reference>
<dbReference type="SUPFAM" id="SSF47413">
    <property type="entry name" value="lambda repressor-like DNA-binding domains"/>
    <property type="match status" value="1"/>
</dbReference>
<dbReference type="InterPro" id="IPR001387">
    <property type="entry name" value="Cro/C1-type_HTH"/>
</dbReference>
<evidence type="ECO:0000313" key="3">
    <source>
        <dbReference type="EMBL" id="BAE74434.1"/>
    </source>
</evidence>
<dbReference type="RefSeq" id="WP_011410990.1">
    <property type="nucleotide sequence ID" value="NC_007712.1"/>
</dbReference>
<dbReference type="CDD" id="cd00093">
    <property type="entry name" value="HTH_XRE"/>
    <property type="match status" value="1"/>
</dbReference>
<feature type="region of interest" description="Disordered" evidence="1">
    <location>
        <begin position="73"/>
        <end position="97"/>
    </location>
</feature>
<keyword evidence="5" id="KW-1185">Reference proteome</keyword>
<evidence type="ECO:0000313" key="6">
    <source>
        <dbReference type="Proteomes" id="UP000245838"/>
    </source>
</evidence>
<proteinExistence type="predicted"/>
<dbReference type="Proteomes" id="UP000001932">
    <property type="component" value="Chromosome"/>
</dbReference>
<dbReference type="EMBL" id="AP008232">
    <property type="protein sequence ID" value="BAE74434.1"/>
    <property type="molecule type" value="Genomic_DNA"/>
</dbReference>
<protein>
    <submittedName>
        <fullName evidence="4">Helix-turn-helix</fullName>
    </submittedName>
    <submittedName>
        <fullName evidence="3">Phage repressor</fullName>
    </submittedName>
</protein>
<dbReference type="eggNOG" id="COG1476">
    <property type="taxonomic scope" value="Bacteria"/>
</dbReference>
<dbReference type="STRING" id="343509.SG1159"/>
<dbReference type="HOGENOM" id="CLU_2261973_0_0_6"/>
<dbReference type="InterPro" id="IPR010982">
    <property type="entry name" value="Lambda_DNA-bd_dom_sf"/>
</dbReference>
<evidence type="ECO:0000259" key="2">
    <source>
        <dbReference type="PROSITE" id="PS50943"/>
    </source>
</evidence>
<dbReference type="BioCyc" id="SGLO343509:SGP1_RS25590-MONOMER"/>
<evidence type="ECO:0000313" key="4">
    <source>
        <dbReference type="EMBL" id="CRL45092.1"/>
    </source>
</evidence>
<dbReference type="Gene3D" id="1.10.260.40">
    <property type="entry name" value="lambda repressor-like DNA-binding domains"/>
    <property type="match status" value="1"/>
</dbReference>
<evidence type="ECO:0000256" key="1">
    <source>
        <dbReference type="SAM" id="MobiDB-lite"/>
    </source>
</evidence>
<dbReference type="KEGG" id="sgl:SG1159"/>
<evidence type="ECO:0000313" key="5">
    <source>
        <dbReference type="Proteomes" id="UP000001932"/>
    </source>
</evidence>
<feature type="domain" description="HTH cro/C1-type" evidence="2">
    <location>
        <begin position="11"/>
        <end position="65"/>
    </location>
</feature>
<gene>
    <name evidence="3" type="ordered locus">SG1159</name>
    <name evidence="4" type="ORF">SGGMMB4_02620</name>
</gene>